<evidence type="ECO:0000313" key="5">
    <source>
        <dbReference type="EMBL" id="SPQ95941.1"/>
    </source>
</evidence>
<evidence type="ECO:0000259" key="3">
    <source>
        <dbReference type="PROSITE" id="PS50404"/>
    </source>
</evidence>
<dbReference type="GO" id="GO:0005737">
    <property type="term" value="C:cytoplasm"/>
    <property type="evidence" value="ECO:0007669"/>
    <property type="project" value="UniProtKB-SubCell"/>
</dbReference>
<dbReference type="PANTHER" id="PTHR43917:SF8">
    <property type="entry name" value="GH16740P-RELATED"/>
    <property type="match status" value="1"/>
</dbReference>
<proteinExistence type="predicted"/>
<sequence length="219" mass="23627">MSGDAQPATSSGPVLFVSSVSSPSRAVWMLAKQVHPSLRVVEVDQGEHMPDHPARVPCFRDDANYSPPLVLYEGHAILRYLARGTPFYPDDLTACAIIDNVLDYQGRVLNPALTRGVMPLAKPTLFAMDDPEQTKQLVRHGQADLARSLRHLDAGVLADDASAYLCGPTMTIADLAVGSALMMLSHPAVQIDLAPFPRVQSWLARCTASSTWIGLPPSS</sequence>
<dbReference type="SUPFAM" id="SSF52833">
    <property type="entry name" value="Thioredoxin-like"/>
    <property type="match status" value="1"/>
</dbReference>
<dbReference type="InterPro" id="IPR040079">
    <property type="entry name" value="Glutathione_S-Trfase"/>
</dbReference>
<keyword evidence="2" id="KW-0963">Cytoplasm</keyword>
<dbReference type="AlphaFoldDB" id="A0A3P3Y707"/>
<geneLocation type="mitochondrion" evidence="5"/>
<dbReference type="InterPro" id="IPR036249">
    <property type="entry name" value="Thioredoxin-like_sf"/>
</dbReference>
<dbReference type="EMBL" id="OVEO01000005">
    <property type="protein sequence ID" value="SPQ95941.1"/>
    <property type="molecule type" value="Genomic_DNA"/>
</dbReference>
<protein>
    <recommendedName>
        <fullName evidence="7">Glutathione S-transferase</fullName>
    </recommendedName>
</protein>
<organism evidence="5 6">
    <name type="scientific">Plasmodiophora brassicae</name>
    <name type="common">Clubroot disease agent</name>
    <dbReference type="NCBI Taxonomy" id="37360"/>
    <lineage>
        <taxon>Eukaryota</taxon>
        <taxon>Sar</taxon>
        <taxon>Rhizaria</taxon>
        <taxon>Endomyxa</taxon>
        <taxon>Phytomyxea</taxon>
        <taxon>Plasmodiophorida</taxon>
        <taxon>Plasmodiophoridae</taxon>
        <taxon>Plasmodiophora</taxon>
    </lineage>
</organism>
<evidence type="ECO:0000256" key="1">
    <source>
        <dbReference type="ARBA" id="ARBA00004496"/>
    </source>
</evidence>
<dbReference type="PROSITE" id="PS50404">
    <property type="entry name" value="GST_NTER"/>
    <property type="match status" value="1"/>
</dbReference>
<feature type="domain" description="GST N-terminal" evidence="3">
    <location>
        <begin position="11"/>
        <end position="89"/>
    </location>
</feature>
<dbReference type="Pfam" id="PF13410">
    <property type="entry name" value="GST_C_2"/>
    <property type="match status" value="1"/>
</dbReference>
<keyword evidence="5" id="KW-0496">Mitochondrion</keyword>
<dbReference type="Gene3D" id="1.20.1050.10">
    <property type="match status" value="1"/>
</dbReference>
<accession>A0A3P3Y707</accession>
<reference evidence="5 6" key="1">
    <citation type="submission" date="2018-03" db="EMBL/GenBank/DDBJ databases">
        <authorList>
            <person name="Fogelqvist J."/>
        </authorList>
    </citation>
    <scope>NUCLEOTIDE SEQUENCE [LARGE SCALE GENOMIC DNA]</scope>
</reference>
<dbReference type="PROSITE" id="PS50405">
    <property type="entry name" value="GST_CTER"/>
    <property type="match status" value="1"/>
</dbReference>
<name>A0A3P3Y707_PLABS</name>
<dbReference type="InterPro" id="IPR004045">
    <property type="entry name" value="Glutathione_S-Trfase_N"/>
</dbReference>
<evidence type="ECO:0000256" key="2">
    <source>
        <dbReference type="ARBA" id="ARBA00022490"/>
    </source>
</evidence>
<evidence type="ECO:0000259" key="4">
    <source>
        <dbReference type="PROSITE" id="PS50405"/>
    </source>
</evidence>
<dbReference type="Proteomes" id="UP000290189">
    <property type="component" value="Unassembled WGS sequence"/>
</dbReference>
<evidence type="ECO:0000313" key="6">
    <source>
        <dbReference type="Proteomes" id="UP000290189"/>
    </source>
</evidence>
<dbReference type="PANTHER" id="PTHR43917">
    <property type="match status" value="1"/>
</dbReference>
<evidence type="ECO:0008006" key="7">
    <source>
        <dbReference type="Google" id="ProtNLM"/>
    </source>
</evidence>
<gene>
    <name evidence="5" type="ORF">PLBR_LOCUS3156</name>
</gene>
<dbReference type="SFLD" id="SFLDS00019">
    <property type="entry name" value="Glutathione_Transferase_(cytos"/>
    <property type="match status" value="1"/>
</dbReference>
<comment type="subcellular location">
    <subcellularLocation>
        <location evidence="1">Cytoplasm</location>
    </subcellularLocation>
</comment>
<dbReference type="InterPro" id="IPR010987">
    <property type="entry name" value="Glutathione-S-Trfase_C-like"/>
</dbReference>
<feature type="domain" description="GST C-terminal" evidence="4">
    <location>
        <begin position="91"/>
        <end position="219"/>
    </location>
</feature>
<dbReference type="InterPro" id="IPR051369">
    <property type="entry name" value="GST_Theta"/>
</dbReference>
<dbReference type="Gene3D" id="3.40.30.10">
    <property type="entry name" value="Glutaredoxin"/>
    <property type="match status" value="1"/>
</dbReference>
<dbReference type="InterPro" id="IPR036282">
    <property type="entry name" value="Glutathione-S-Trfase_C_sf"/>
</dbReference>
<dbReference type="SUPFAM" id="SSF47616">
    <property type="entry name" value="GST C-terminal domain-like"/>
    <property type="match status" value="1"/>
</dbReference>